<organism evidence="1">
    <name type="scientific">marine sediment metagenome</name>
    <dbReference type="NCBI Taxonomy" id="412755"/>
    <lineage>
        <taxon>unclassified sequences</taxon>
        <taxon>metagenomes</taxon>
        <taxon>ecological metagenomes</taxon>
    </lineage>
</organism>
<comment type="caution">
    <text evidence="1">The sequence shown here is derived from an EMBL/GenBank/DDBJ whole genome shotgun (WGS) entry which is preliminary data.</text>
</comment>
<dbReference type="SUPFAM" id="SSF117281">
    <property type="entry name" value="Kelch motif"/>
    <property type="match status" value="1"/>
</dbReference>
<dbReference type="SMART" id="SM00612">
    <property type="entry name" value="Kelch"/>
    <property type="match status" value="2"/>
</dbReference>
<reference evidence="1" key="1">
    <citation type="journal article" date="2014" name="Front. Microbiol.">
        <title>High frequency of phylogenetically diverse reductive dehalogenase-homologous genes in deep subseafloor sedimentary metagenomes.</title>
        <authorList>
            <person name="Kawai M."/>
            <person name="Futagami T."/>
            <person name="Toyoda A."/>
            <person name="Takaki Y."/>
            <person name="Nishi S."/>
            <person name="Hori S."/>
            <person name="Arai W."/>
            <person name="Tsubouchi T."/>
            <person name="Morono Y."/>
            <person name="Uchiyama I."/>
            <person name="Ito T."/>
            <person name="Fujiyama A."/>
            <person name="Inagaki F."/>
            <person name="Takami H."/>
        </authorList>
    </citation>
    <scope>NUCLEOTIDE SEQUENCE</scope>
    <source>
        <strain evidence="1">Expedition CK06-06</strain>
    </source>
</reference>
<sequence>MEEYDPATDTWTTKAPMPTKRATLGASAVNGIIYVIGGVSGFTVFSTVEAYDPATDTWTTKADMPTRRCFHPTSAINGKIYAIGGALGSPWNGIST</sequence>
<accession>X0WUJ9</accession>
<evidence type="ECO:0000313" key="1">
    <source>
        <dbReference type="EMBL" id="GAG26877.1"/>
    </source>
</evidence>
<dbReference type="EMBL" id="BARS01034884">
    <property type="protein sequence ID" value="GAG26877.1"/>
    <property type="molecule type" value="Genomic_DNA"/>
</dbReference>
<protein>
    <recommendedName>
        <fullName evidence="2">Kelch repeat-containing protein</fullName>
    </recommendedName>
</protein>
<dbReference type="PANTHER" id="PTHR45632:SF26">
    <property type="entry name" value="BTB DOMAIN-CONTAINING PROTEIN"/>
    <property type="match status" value="1"/>
</dbReference>
<dbReference type="InterPro" id="IPR006652">
    <property type="entry name" value="Kelch_1"/>
</dbReference>
<proteinExistence type="predicted"/>
<gene>
    <name evidence="1" type="ORF">S01H1_53837</name>
</gene>
<dbReference type="AlphaFoldDB" id="X0WUJ9"/>
<feature type="non-terminal residue" evidence="1">
    <location>
        <position position="96"/>
    </location>
</feature>
<name>X0WUJ9_9ZZZZ</name>
<dbReference type="Gene3D" id="2.120.10.80">
    <property type="entry name" value="Kelch-type beta propeller"/>
    <property type="match status" value="1"/>
</dbReference>
<evidence type="ECO:0008006" key="2">
    <source>
        <dbReference type="Google" id="ProtNLM"/>
    </source>
</evidence>
<dbReference type="PANTHER" id="PTHR45632">
    <property type="entry name" value="LD33804P"/>
    <property type="match status" value="1"/>
</dbReference>
<dbReference type="Pfam" id="PF01344">
    <property type="entry name" value="Kelch_1"/>
    <property type="match status" value="1"/>
</dbReference>
<dbReference type="InterPro" id="IPR015915">
    <property type="entry name" value="Kelch-typ_b-propeller"/>
</dbReference>